<gene>
    <name evidence="6" type="ORF">Lrub_2730</name>
</gene>
<feature type="domain" description="DinB-like" evidence="5">
    <location>
        <begin position="10"/>
        <end position="143"/>
    </location>
</feature>
<protein>
    <submittedName>
        <fullName evidence="6">Methyltransferase</fullName>
    </submittedName>
</protein>
<keyword evidence="6" id="KW-0808">Transferase</keyword>
<dbReference type="InterPro" id="IPR042095">
    <property type="entry name" value="SUMF_sf"/>
</dbReference>
<keyword evidence="7" id="KW-1185">Reference proteome</keyword>
<dbReference type="AlphaFoldDB" id="A0A0W0XML6"/>
<dbReference type="STRING" id="458.Lrub_2730"/>
<sequence length="422" mass="49445">MEKEALCQALLTVRNTTETICEPLLTEDYVIQSMPDVSPPKWHLAHTSWFFETFLLNPQHKNYRLFDQTFGYLFNSYYQSIGKPYTRAQRGLLSRPTTETVYRYRRHVTDHLLDFIAQMPCQQLKELTPLLLLGLEHEKQHQELLFMDIKHNFFIHPDWPAYLPRRASREKDSGKTPLTFSDSEGGMVHIGFGDDGFSFDNEGPRHACLLKPYRLANRLITNEEYLEFIDAGGYQQPQWWLADGWDCVQANQWQAPLYWVRQDNTWQIYTLNGMTPLHPDEPVTHVSYYEAEAYARFRGARLPREEEWEHFVVSQPLTPANGHFMEEGRFHPVNAECTHDPQQFFGDLWEWTASAFSPYPGYRSENGFLGEYNGKFMSNQMVLRGGSCITPQDHIRASYRNFFQPDKRWQFSGIRLAADNQG</sequence>
<dbReference type="PATRIC" id="fig|458.5.peg.2848"/>
<keyword evidence="6" id="KW-0489">Methyltransferase</keyword>
<evidence type="ECO:0000259" key="5">
    <source>
        <dbReference type="Pfam" id="PF12867"/>
    </source>
</evidence>
<accession>A0A0W0XML6</accession>
<dbReference type="Pfam" id="PF12867">
    <property type="entry name" value="DinB_2"/>
    <property type="match status" value="1"/>
</dbReference>
<keyword evidence="1" id="KW-0560">Oxidoreductase</keyword>
<keyword evidence="2" id="KW-0408">Iron</keyword>
<dbReference type="InterPro" id="IPR051043">
    <property type="entry name" value="Sulfatase_Mod_Factor_Kinase"/>
</dbReference>
<dbReference type="Gene3D" id="3.90.1580.10">
    <property type="entry name" value="paralog of FGE (formylglycine-generating enzyme)"/>
    <property type="match status" value="1"/>
</dbReference>
<comment type="caution">
    <text evidence="6">The sequence shown here is derived from an EMBL/GenBank/DDBJ whole genome shotgun (WGS) entry which is preliminary data.</text>
</comment>
<dbReference type="GO" id="GO:0052699">
    <property type="term" value="P:ergothioneine biosynthetic process"/>
    <property type="evidence" value="ECO:0007669"/>
    <property type="project" value="InterPro"/>
</dbReference>
<dbReference type="InterPro" id="IPR017806">
    <property type="entry name" value="EgtB"/>
</dbReference>
<evidence type="ECO:0000313" key="7">
    <source>
        <dbReference type="Proteomes" id="UP000054608"/>
    </source>
</evidence>
<dbReference type="GO" id="GO:0032259">
    <property type="term" value="P:methylation"/>
    <property type="evidence" value="ECO:0007669"/>
    <property type="project" value="UniProtKB-KW"/>
</dbReference>
<dbReference type="InterPro" id="IPR005532">
    <property type="entry name" value="SUMF_dom"/>
</dbReference>
<evidence type="ECO:0000256" key="1">
    <source>
        <dbReference type="ARBA" id="ARBA00023002"/>
    </source>
</evidence>
<reference evidence="6 7" key="1">
    <citation type="submission" date="2015-11" db="EMBL/GenBank/DDBJ databases">
        <title>Genomic analysis of 38 Legionella species identifies large and diverse effector repertoires.</title>
        <authorList>
            <person name="Burstein D."/>
            <person name="Amaro F."/>
            <person name="Zusman T."/>
            <person name="Lifshitz Z."/>
            <person name="Cohen O."/>
            <person name="Gilbert J.A."/>
            <person name="Pupko T."/>
            <person name="Shuman H.A."/>
            <person name="Segal G."/>
        </authorList>
    </citation>
    <scope>NUCLEOTIDE SEQUENCE [LARGE SCALE GENOMIC DNA]</scope>
    <source>
        <strain evidence="6 7">WA-270A-C2</strain>
    </source>
</reference>
<dbReference type="InterPro" id="IPR024775">
    <property type="entry name" value="DinB-like"/>
</dbReference>
<evidence type="ECO:0000313" key="6">
    <source>
        <dbReference type="EMBL" id="KTD45933.1"/>
    </source>
</evidence>
<dbReference type="EMBL" id="LNYT01000022">
    <property type="protein sequence ID" value="KTD45933.1"/>
    <property type="molecule type" value="Genomic_DNA"/>
</dbReference>
<dbReference type="PANTHER" id="PTHR23150:SF36">
    <property type="entry name" value="HERCYNINE OXYGENASE"/>
    <property type="match status" value="1"/>
</dbReference>
<dbReference type="InterPro" id="IPR016187">
    <property type="entry name" value="CTDL_fold"/>
</dbReference>
<evidence type="ECO:0000256" key="3">
    <source>
        <dbReference type="ARBA" id="ARBA00037882"/>
    </source>
</evidence>
<proteinExistence type="predicted"/>
<comment type="pathway">
    <text evidence="3">Amino-acid biosynthesis; ergothioneine biosynthesis.</text>
</comment>
<evidence type="ECO:0000256" key="2">
    <source>
        <dbReference type="ARBA" id="ARBA00023004"/>
    </source>
</evidence>
<dbReference type="NCBIfam" id="TIGR03440">
    <property type="entry name" value="egtB_TIGR03440"/>
    <property type="match status" value="1"/>
</dbReference>
<dbReference type="SUPFAM" id="SSF56436">
    <property type="entry name" value="C-type lectin-like"/>
    <property type="match status" value="1"/>
</dbReference>
<dbReference type="SUPFAM" id="SSF109854">
    <property type="entry name" value="DinB/YfiT-like putative metalloenzymes"/>
    <property type="match status" value="1"/>
</dbReference>
<dbReference type="InterPro" id="IPR034660">
    <property type="entry name" value="DinB/YfiT-like"/>
</dbReference>
<evidence type="ECO:0000259" key="4">
    <source>
        <dbReference type="Pfam" id="PF03781"/>
    </source>
</evidence>
<dbReference type="GO" id="GO:0008168">
    <property type="term" value="F:methyltransferase activity"/>
    <property type="evidence" value="ECO:0007669"/>
    <property type="project" value="UniProtKB-KW"/>
</dbReference>
<feature type="domain" description="Sulfatase-modifying factor enzyme-like" evidence="4">
    <location>
        <begin position="184"/>
        <end position="309"/>
    </location>
</feature>
<feature type="domain" description="Sulfatase-modifying factor enzyme-like" evidence="4">
    <location>
        <begin position="342"/>
        <end position="417"/>
    </location>
</feature>
<organism evidence="6 7">
    <name type="scientific">Legionella rubrilucens</name>
    <dbReference type="NCBI Taxonomy" id="458"/>
    <lineage>
        <taxon>Bacteria</taxon>
        <taxon>Pseudomonadati</taxon>
        <taxon>Pseudomonadota</taxon>
        <taxon>Gammaproteobacteria</taxon>
        <taxon>Legionellales</taxon>
        <taxon>Legionellaceae</taxon>
        <taxon>Legionella</taxon>
    </lineage>
</organism>
<name>A0A0W0XML6_9GAMM</name>
<dbReference type="OrthoDB" id="9768004at2"/>
<dbReference type="Proteomes" id="UP000054608">
    <property type="component" value="Unassembled WGS sequence"/>
</dbReference>
<dbReference type="Pfam" id="PF03781">
    <property type="entry name" value="FGE-sulfatase"/>
    <property type="match status" value="2"/>
</dbReference>
<dbReference type="PANTHER" id="PTHR23150">
    <property type="entry name" value="SULFATASE MODIFYING FACTOR 1, 2"/>
    <property type="match status" value="1"/>
</dbReference>
<dbReference type="RefSeq" id="WP_058532679.1">
    <property type="nucleotide sequence ID" value="NZ_CAAAIN010000004.1"/>
</dbReference>